<protein>
    <submittedName>
        <fullName evidence="1">Uncharacterized protein</fullName>
    </submittedName>
</protein>
<accession>X0WK29</accession>
<evidence type="ECO:0000313" key="1">
    <source>
        <dbReference type="EMBL" id="GAG13031.1"/>
    </source>
</evidence>
<gene>
    <name evidence="1" type="ORF">S01H1_37579</name>
</gene>
<dbReference type="AlphaFoldDB" id="X0WK29"/>
<reference evidence="1" key="1">
    <citation type="journal article" date="2014" name="Front. Microbiol.">
        <title>High frequency of phylogenetically diverse reductive dehalogenase-homologous genes in deep subseafloor sedimentary metagenomes.</title>
        <authorList>
            <person name="Kawai M."/>
            <person name="Futagami T."/>
            <person name="Toyoda A."/>
            <person name="Takaki Y."/>
            <person name="Nishi S."/>
            <person name="Hori S."/>
            <person name="Arai W."/>
            <person name="Tsubouchi T."/>
            <person name="Morono Y."/>
            <person name="Uchiyama I."/>
            <person name="Ito T."/>
            <person name="Fujiyama A."/>
            <person name="Inagaki F."/>
            <person name="Takami H."/>
        </authorList>
    </citation>
    <scope>NUCLEOTIDE SEQUENCE</scope>
    <source>
        <strain evidence="1">Expedition CK06-06</strain>
    </source>
</reference>
<name>X0WK29_9ZZZZ</name>
<comment type="caution">
    <text evidence="1">The sequence shown here is derived from an EMBL/GenBank/DDBJ whole genome shotgun (WGS) entry which is preliminary data.</text>
</comment>
<dbReference type="EMBL" id="BARS01023611">
    <property type="protein sequence ID" value="GAG13031.1"/>
    <property type="molecule type" value="Genomic_DNA"/>
</dbReference>
<sequence>MIKEEEWKEQCEWAGFRKEKLEVGGEGGRKETHDYWFSPYDTEHYVSPNLPPQDMNTLFKWMWIKLDMKQRLHVIDIWTPKLLEGKDP</sequence>
<proteinExistence type="predicted"/>
<organism evidence="1">
    <name type="scientific">marine sediment metagenome</name>
    <dbReference type="NCBI Taxonomy" id="412755"/>
    <lineage>
        <taxon>unclassified sequences</taxon>
        <taxon>metagenomes</taxon>
        <taxon>ecological metagenomes</taxon>
    </lineage>
</organism>
<feature type="non-terminal residue" evidence="1">
    <location>
        <position position="88"/>
    </location>
</feature>